<keyword evidence="3" id="KW-0677">Repeat</keyword>
<evidence type="ECO:0000259" key="8">
    <source>
        <dbReference type="PROSITE" id="PS51740"/>
    </source>
</evidence>
<dbReference type="AlphaFoldDB" id="A0A4R6WQW7"/>
<dbReference type="OrthoDB" id="9807753at2"/>
<dbReference type="PROSITE" id="PS51740">
    <property type="entry name" value="SPOVT_ABRB"/>
    <property type="match status" value="1"/>
</dbReference>
<evidence type="ECO:0000256" key="6">
    <source>
        <dbReference type="ARBA" id="ARBA00023163"/>
    </source>
</evidence>
<evidence type="ECO:0000313" key="9">
    <source>
        <dbReference type="EMBL" id="TDQ83955.1"/>
    </source>
</evidence>
<comment type="similarity">
    <text evidence="7">Belongs to the MraZ family.</text>
</comment>
<evidence type="ECO:0000256" key="1">
    <source>
        <dbReference type="ARBA" id="ARBA00013860"/>
    </source>
</evidence>
<proteinExistence type="inferred from homology"/>
<keyword evidence="10" id="KW-1185">Reference proteome</keyword>
<evidence type="ECO:0000256" key="5">
    <source>
        <dbReference type="ARBA" id="ARBA00023125"/>
    </source>
</evidence>
<dbReference type="InterPro" id="IPR037914">
    <property type="entry name" value="SpoVT-AbrB_sf"/>
</dbReference>
<comment type="subunit">
    <text evidence="7">Forms oligomers.</text>
</comment>
<dbReference type="PANTHER" id="PTHR34701:SF1">
    <property type="entry name" value="TRANSCRIPTIONAL REGULATOR MRAZ"/>
    <property type="match status" value="1"/>
</dbReference>
<dbReference type="GO" id="GO:2000143">
    <property type="term" value="P:negative regulation of DNA-templated transcription initiation"/>
    <property type="evidence" value="ECO:0007669"/>
    <property type="project" value="TreeGrafter"/>
</dbReference>
<dbReference type="InterPro" id="IPR003444">
    <property type="entry name" value="MraZ"/>
</dbReference>
<evidence type="ECO:0000256" key="2">
    <source>
        <dbReference type="ARBA" id="ARBA00022490"/>
    </source>
</evidence>
<dbReference type="GO" id="GO:0009295">
    <property type="term" value="C:nucleoid"/>
    <property type="evidence" value="ECO:0007669"/>
    <property type="project" value="UniProtKB-SubCell"/>
</dbReference>
<dbReference type="CDD" id="cd16320">
    <property type="entry name" value="MraZ_N"/>
    <property type="match status" value="1"/>
</dbReference>
<dbReference type="InterPro" id="IPR035644">
    <property type="entry name" value="MraZ_C"/>
</dbReference>
<dbReference type="GO" id="GO:0003700">
    <property type="term" value="F:DNA-binding transcription factor activity"/>
    <property type="evidence" value="ECO:0007669"/>
    <property type="project" value="UniProtKB-UniRule"/>
</dbReference>
<evidence type="ECO:0000256" key="3">
    <source>
        <dbReference type="ARBA" id="ARBA00022737"/>
    </source>
</evidence>
<keyword evidence="6 7" id="KW-0804">Transcription</keyword>
<accession>A0A4R6WQW7</accession>
<dbReference type="Gene3D" id="3.40.1550.20">
    <property type="entry name" value="Transcriptional regulator MraZ domain"/>
    <property type="match status" value="1"/>
</dbReference>
<evidence type="ECO:0000256" key="4">
    <source>
        <dbReference type="ARBA" id="ARBA00023015"/>
    </source>
</evidence>
<organism evidence="9 10">
    <name type="scientific">Dongia mobilis</name>
    <dbReference type="NCBI Taxonomy" id="578943"/>
    <lineage>
        <taxon>Bacteria</taxon>
        <taxon>Pseudomonadati</taxon>
        <taxon>Pseudomonadota</taxon>
        <taxon>Alphaproteobacteria</taxon>
        <taxon>Rhodospirillales</taxon>
        <taxon>Dongiaceae</taxon>
        <taxon>Dongia</taxon>
    </lineage>
</organism>
<gene>
    <name evidence="7" type="primary">mraZ</name>
    <name evidence="9" type="ORF">A8950_0500</name>
</gene>
<dbReference type="Proteomes" id="UP000295783">
    <property type="component" value="Unassembled WGS sequence"/>
</dbReference>
<dbReference type="HAMAP" id="MF_01008">
    <property type="entry name" value="MraZ"/>
    <property type="match status" value="1"/>
</dbReference>
<dbReference type="InterPro" id="IPR035642">
    <property type="entry name" value="MraZ_N"/>
</dbReference>
<sequence length="156" mass="17220">MALFIDTFINRIDKKGRVSVPATFRAALIGLPFAGIVGMPHFRYDAVQCAGIDWMEGLVSQLGNVDLFSDEHDDLSAAIFADAKQLAFDGEGRVVLPDALAAHAHLSDEVAFVGRGRTFELWEPKRFAEHKAEARRRALEKGMTLRAQPAKPDERA</sequence>
<dbReference type="Pfam" id="PF02381">
    <property type="entry name" value="MraZ"/>
    <property type="match status" value="1"/>
</dbReference>
<evidence type="ECO:0000313" key="10">
    <source>
        <dbReference type="Proteomes" id="UP000295783"/>
    </source>
</evidence>
<name>A0A4R6WQW7_9PROT</name>
<evidence type="ECO:0000256" key="7">
    <source>
        <dbReference type="HAMAP-Rule" id="MF_01008"/>
    </source>
</evidence>
<dbReference type="EMBL" id="SNYW01000006">
    <property type="protein sequence ID" value="TDQ83955.1"/>
    <property type="molecule type" value="Genomic_DNA"/>
</dbReference>
<feature type="domain" description="SpoVT-AbrB" evidence="8">
    <location>
        <begin position="83"/>
        <end position="126"/>
    </location>
</feature>
<dbReference type="InterPro" id="IPR007159">
    <property type="entry name" value="SpoVT-AbrB_dom"/>
</dbReference>
<keyword evidence="2 7" id="KW-0963">Cytoplasm</keyword>
<comment type="subcellular location">
    <subcellularLocation>
        <location evidence="7">Cytoplasm</location>
        <location evidence="7">Nucleoid</location>
    </subcellularLocation>
</comment>
<reference evidence="9 10" key="1">
    <citation type="submission" date="2019-03" db="EMBL/GenBank/DDBJ databases">
        <title>Genomic Encyclopedia of Type Strains, Phase III (KMG-III): the genomes of soil and plant-associated and newly described type strains.</title>
        <authorList>
            <person name="Whitman W."/>
        </authorList>
    </citation>
    <scope>NUCLEOTIDE SEQUENCE [LARGE SCALE GENOMIC DNA]</scope>
    <source>
        <strain evidence="9 10">CGMCC 1.7660</strain>
    </source>
</reference>
<dbReference type="RefSeq" id="WP_133612029.1">
    <property type="nucleotide sequence ID" value="NZ_SNYW01000006.1"/>
</dbReference>
<dbReference type="CDD" id="cd16321">
    <property type="entry name" value="MraZ_C"/>
    <property type="match status" value="1"/>
</dbReference>
<protein>
    <recommendedName>
        <fullName evidence="1 7">Transcriptional regulator MraZ</fullName>
    </recommendedName>
</protein>
<dbReference type="InterPro" id="IPR020603">
    <property type="entry name" value="MraZ_dom"/>
</dbReference>
<comment type="caution">
    <text evidence="9">The sequence shown here is derived from an EMBL/GenBank/DDBJ whole genome shotgun (WGS) entry which is preliminary data.</text>
</comment>
<keyword evidence="4 7" id="KW-0805">Transcription regulation</keyword>
<dbReference type="GO" id="GO:0000976">
    <property type="term" value="F:transcription cis-regulatory region binding"/>
    <property type="evidence" value="ECO:0007669"/>
    <property type="project" value="TreeGrafter"/>
</dbReference>
<dbReference type="SUPFAM" id="SSF89447">
    <property type="entry name" value="AbrB/MazE/MraZ-like"/>
    <property type="match status" value="1"/>
</dbReference>
<dbReference type="GO" id="GO:0005737">
    <property type="term" value="C:cytoplasm"/>
    <property type="evidence" value="ECO:0007669"/>
    <property type="project" value="UniProtKB-UniRule"/>
</dbReference>
<keyword evidence="5 7" id="KW-0238">DNA-binding</keyword>
<dbReference type="PANTHER" id="PTHR34701">
    <property type="entry name" value="TRANSCRIPTIONAL REGULATOR MRAZ"/>
    <property type="match status" value="1"/>
</dbReference>
<dbReference type="InterPro" id="IPR038619">
    <property type="entry name" value="MraZ_sf"/>
</dbReference>